<keyword evidence="3" id="KW-1185">Reference proteome</keyword>
<dbReference type="PANTHER" id="PTHR23355:SF65">
    <property type="entry name" value="EXORIBONUCLEASE CYT-4, PUTATIVE (AFU_ORTHOLOGUE AFUA_7G01550)-RELATED"/>
    <property type="match status" value="1"/>
</dbReference>
<accession>A0A0D2IQ93</accession>
<organism evidence="2 3">
    <name type="scientific">Rhinocladiella mackenziei CBS 650.93</name>
    <dbReference type="NCBI Taxonomy" id="1442369"/>
    <lineage>
        <taxon>Eukaryota</taxon>
        <taxon>Fungi</taxon>
        <taxon>Dikarya</taxon>
        <taxon>Ascomycota</taxon>
        <taxon>Pezizomycotina</taxon>
        <taxon>Eurotiomycetes</taxon>
        <taxon>Chaetothyriomycetidae</taxon>
        <taxon>Chaetothyriales</taxon>
        <taxon>Herpotrichiellaceae</taxon>
        <taxon>Rhinocladiella</taxon>
    </lineage>
</organism>
<dbReference type="InterPro" id="IPR056625">
    <property type="entry name" value="SH3_CYT4"/>
</dbReference>
<dbReference type="GO" id="GO:0003723">
    <property type="term" value="F:RNA binding"/>
    <property type="evidence" value="ECO:0007669"/>
    <property type="project" value="InterPro"/>
</dbReference>
<reference evidence="2 3" key="1">
    <citation type="submission" date="2015-01" db="EMBL/GenBank/DDBJ databases">
        <title>The Genome Sequence of Rhinocladiella mackenzie CBS 650.93.</title>
        <authorList>
            <consortium name="The Broad Institute Genomics Platform"/>
            <person name="Cuomo C."/>
            <person name="de Hoog S."/>
            <person name="Gorbushina A."/>
            <person name="Stielow B."/>
            <person name="Teixiera M."/>
            <person name="Abouelleil A."/>
            <person name="Chapman S.B."/>
            <person name="Priest M."/>
            <person name="Young S.K."/>
            <person name="Wortman J."/>
            <person name="Nusbaum C."/>
            <person name="Birren B."/>
        </authorList>
    </citation>
    <scope>NUCLEOTIDE SEQUENCE [LARGE SCALE GENOMIC DNA]</scope>
    <source>
        <strain evidence="2 3">CBS 650.93</strain>
    </source>
</reference>
<dbReference type="EMBL" id="KN847476">
    <property type="protein sequence ID" value="KIX08054.1"/>
    <property type="molecule type" value="Genomic_DNA"/>
</dbReference>
<sequence>MLASKSNARITISQQLGYICPECRIRLRRRLAAQRPSILAASRQSPDFTGDQHKQSAQRRYFSTNGELRSLEQVTHHTDLPLPSGTSSAPKPNAKGIGLGNSIIRDHLRAWSIQNEKDKLKRAEAGFQGPGRLTALPDSLFIEETRFDDDHRDLDPELSQYEDELEGAAIYNFNVGDLLYLEPRNVRFRAQLAVFLGISGSQAQFFLADGRWLVEKPSNLTSPILPQFASAEEVQPIQKHLPIKPVERKVENLDIKASEPFADDVPYVDAAPLVQRLADFTEEMLSFRREHIQLLDSLYERIADDEHYTSLSFDGLLAKLLGAGESKEISQAARMMVYLSVKKEPAFIQPVGARIIDSGKFIITPKRLAATFTQVCGWARQYQESAAQAAQGKDVTKILERNPLLAFIDKARRLILKSRALRSPTTTGSLGPSSVQSIVDSKVATMPTGETFSEHDKMFLEFLWDTYIRQPDSKIRTRHHSIGSLILRAIGAYPKLRLERKIGSLLLQELGVLSPWAETIDQNVTLQIPGRRGCHELDALCRESDKLCEEIGLNEAPNDRLLHDSMASLRQDFGEIPAFCVDKTSTAVRDDAYSLEPNDDVPGTYWIHVHISHPSAFFDPEHAFSKRARALCQSLYHVNFTHPMFPWGLAEALSIKDNGPALTISTLLTEDGDVKDIKIWPTRLQNVVVLEPEGVDVTLGAPLEEKAYLIVGNDEGHIVPSGIEVSAEAIEKAQRHRPVLEKLYSLLLARNEARRRDVPEYANWWIGQPSCQSLVSYVEDYDPDRLFQSYHYYGDPAIKCFADRFPKHTRLAESTDEYSLTNMAMNLAGESAAKWLGDRNIPAIFSGALTHPGFPISKLNSMGRYDPKFLPLSTFSSSPVPNVFLCATAYSRISSPLRRFSDLLSHWQVDAYLRAEAAGLVTQKADASTIELPFTKEMVDEYISVDTARLRETPRVISKVPPKDWSMRALFRAFHFKEAELPEKWDLRVSTTSMKMTTPDDSRLRGFLLPFGFFAKVLTSKEGWETDSWLGAYLPVKIELVDLDTMCVSCCAIGPPRNTFNFTDPIRIAPRPVKPSQKN</sequence>
<protein>
    <recommendedName>
        <fullName evidence="1">RNB domain-containing protein</fullName>
    </recommendedName>
</protein>
<gene>
    <name evidence="2" type="ORF">Z518_02709</name>
</gene>
<dbReference type="OrthoDB" id="2285229at2759"/>
<dbReference type="InterPro" id="IPR050180">
    <property type="entry name" value="RNR_Ribonuclease"/>
</dbReference>
<dbReference type="Pfam" id="PF23216">
    <property type="entry name" value="WHD_CYT4"/>
    <property type="match status" value="1"/>
</dbReference>
<dbReference type="PANTHER" id="PTHR23355">
    <property type="entry name" value="RIBONUCLEASE"/>
    <property type="match status" value="1"/>
</dbReference>
<dbReference type="SUPFAM" id="SSF50249">
    <property type="entry name" value="Nucleic acid-binding proteins"/>
    <property type="match status" value="1"/>
</dbReference>
<dbReference type="Proteomes" id="UP000053617">
    <property type="component" value="Unassembled WGS sequence"/>
</dbReference>
<dbReference type="InterPro" id="IPR001900">
    <property type="entry name" value="RNase_II/R"/>
</dbReference>
<dbReference type="InterPro" id="IPR012340">
    <property type="entry name" value="NA-bd_OB-fold"/>
</dbReference>
<dbReference type="GO" id="GO:0000932">
    <property type="term" value="C:P-body"/>
    <property type="evidence" value="ECO:0007669"/>
    <property type="project" value="TreeGrafter"/>
</dbReference>
<dbReference type="Pfam" id="PF00773">
    <property type="entry name" value="RNB"/>
    <property type="match status" value="1"/>
</dbReference>
<dbReference type="SMART" id="SM00955">
    <property type="entry name" value="RNB"/>
    <property type="match status" value="1"/>
</dbReference>
<dbReference type="STRING" id="1442369.A0A0D2IQ93"/>
<dbReference type="VEuPathDB" id="FungiDB:Z518_02709"/>
<dbReference type="GeneID" id="25290780"/>
<dbReference type="HOGENOM" id="CLU_002512_0_1_1"/>
<dbReference type="GO" id="GO:0006402">
    <property type="term" value="P:mRNA catabolic process"/>
    <property type="evidence" value="ECO:0007669"/>
    <property type="project" value="TreeGrafter"/>
</dbReference>
<name>A0A0D2IQ93_9EURO</name>
<dbReference type="Pfam" id="PF23214">
    <property type="entry name" value="SH3_CYT4"/>
    <property type="match status" value="1"/>
</dbReference>
<dbReference type="RefSeq" id="XP_013275190.1">
    <property type="nucleotide sequence ID" value="XM_013419736.1"/>
</dbReference>
<evidence type="ECO:0000313" key="2">
    <source>
        <dbReference type="EMBL" id="KIX08054.1"/>
    </source>
</evidence>
<dbReference type="InterPro" id="IPR056624">
    <property type="entry name" value="WH_CYT4"/>
</dbReference>
<feature type="domain" description="RNB" evidence="1">
    <location>
        <begin position="570"/>
        <end position="915"/>
    </location>
</feature>
<evidence type="ECO:0000313" key="3">
    <source>
        <dbReference type="Proteomes" id="UP000053617"/>
    </source>
</evidence>
<proteinExistence type="predicted"/>
<dbReference type="AlphaFoldDB" id="A0A0D2IQ93"/>
<dbReference type="GO" id="GO:0000175">
    <property type="term" value="F:3'-5'-RNA exonuclease activity"/>
    <property type="evidence" value="ECO:0007669"/>
    <property type="project" value="TreeGrafter"/>
</dbReference>
<evidence type="ECO:0000259" key="1">
    <source>
        <dbReference type="SMART" id="SM00955"/>
    </source>
</evidence>